<sequence>MERSVRGIQPIDYDPVGDSLFVSVPNRKYEYSIMVGDDLILDFGRIPPGEKQTIVGFELLNASEKFGIDRHLLKNIRRLHAEITIDEKTVKLKLSLVISHRRKERERSKVLEVANLGVPPMVSSINI</sequence>
<evidence type="ECO:0000313" key="1">
    <source>
        <dbReference type="EMBL" id="AHL22309.1"/>
    </source>
</evidence>
<protein>
    <recommendedName>
        <fullName evidence="3">DUF2283 domain-containing protein</fullName>
    </recommendedName>
</protein>
<dbReference type="Proteomes" id="UP000019434">
    <property type="component" value="Chromosome"/>
</dbReference>
<dbReference type="HOGENOM" id="CLU_161126_0_0_2"/>
<reference evidence="1 2" key="1">
    <citation type="submission" date="2014-02" db="EMBL/GenBank/DDBJ databases">
        <title>Genome Sequence of an Hyperthermophilic Archaeon, Thermococcus nautili 30-1, producing viral vesicles.</title>
        <authorList>
            <person name="Oberto J."/>
            <person name="Gaudin M."/>
            <person name="Cossu M."/>
            <person name="Gorlas A."/>
            <person name="Slesarev A."/>
            <person name="Marguet E."/>
            <person name="Forterre P."/>
        </authorList>
    </citation>
    <scope>NUCLEOTIDE SEQUENCE [LARGE SCALE GENOMIC DNA]</scope>
    <source>
        <strain evidence="1 2">30-1</strain>
    </source>
</reference>
<evidence type="ECO:0008006" key="3">
    <source>
        <dbReference type="Google" id="ProtNLM"/>
    </source>
</evidence>
<dbReference type="GeneID" id="82171626"/>
<organism evidence="1 2">
    <name type="scientific">Thermococcus nautili</name>
    <dbReference type="NCBI Taxonomy" id="195522"/>
    <lineage>
        <taxon>Archaea</taxon>
        <taxon>Methanobacteriati</taxon>
        <taxon>Methanobacteriota</taxon>
        <taxon>Thermococci</taxon>
        <taxon>Thermococcales</taxon>
        <taxon>Thermococcaceae</taxon>
        <taxon>Thermococcus</taxon>
    </lineage>
</organism>
<dbReference type="InterPro" id="IPR019270">
    <property type="entry name" value="DUF2283"/>
</dbReference>
<dbReference type="eggNOG" id="arCOG05051">
    <property type="taxonomic scope" value="Archaea"/>
</dbReference>
<dbReference type="RefSeq" id="WP_042689987.1">
    <property type="nucleotide sequence ID" value="NZ_CP007264.1"/>
</dbReference>
<gene>
    <name evidence="1" type="ORF">BD01_0686</name>
</gene>
<dbReference type="AlphaFoldDB" id="W8PJP8"/>
<dbReference type="Pfam" id="PF10049">
    <property type="entry name" value="DUF2283"/>
    <property type="match status" value="1"/>
</dbReference>
<evidence type="ECO:0000313" key="2">
    <source>
        <dbReference type="Proteomes" id="UP000019434"/>
    </source>
</evidence>
<name>W8PJP8_9EURY</name>
<dbReference type="KEGG" id="tnu:BD01_0686"/>
<accession>W8PJP8</accession>
<keyword evidence="2" id="KW-1185">Reference proteome</keyword>
<proteinExistence type="predicted"/>
<dbReference type="STRING" id="195522.BD01_0686"/>
<dbReference type="EMBL" id="CP007264">
    <property type="protein sequence ID" value="AHL22309.1"/>
    <property type="molecule type" value="Genomic_DNA"/>
</dbReference>
<dbReference type="OrthoDB" id="92278at2157"/>